<evidence type="ECO:0000313" key="1">
    <source>
        <dbReference type="EMBL" id="AYN67941.1"/>
    </source>
</evidence>
<dbReference type="EMBL" id="CP032050">
    <property type="protein sequence ID" value="AYN67941.1"/>
    <property type="molecule type" value="Genomic_DNA"/>
</dbReference>
<proteinExistence type="predicted"/>
<reference evidence="1 2" key="1">
    <citation type="submission" date="2018-08" db="EMBL/GenBank/DDBJ databases">
        <title>The reduced genetic potential of extracellular carbohydrate catabolism in Euzebyella marina RN62, a Flavobacteriia bacterium isolated from the hadal water.</title>
        <authorList>
            <person name="Xue C."/>
        </authorList>
    </citation>
    <scope>NUCLEOTIDE SEQUENCE [LARGE SCALE GENOMIC DNA]</scope>
    <source>
        <strain evidence="1 2">RN62</strain>
    </source>
</reference>
<accession>A0A3G2L6Y0</accession>
<evidence type="ECO:0008006" key="3">
    <source>
        <dbReference type="Google" id="ProtNLM"/>
    </source>
</evidence>
<keyword evidence="2" id="KW-1185">Reference proteome</keyword>
<protein>
    <recommendedName>
        <fullName evidence="3">DUF4595 domain-containing protein</fullName>
    </recommendedName>
</protein>
<dbReference type="Proteomes" id="UP000276309">
    <property type="component" value="Chromosome"/>
</dbReference>
<sequence length="313" mass="36813">MLRISPLLCFCLFIVLVSKLSAQEIEIFKVSDFDLRGNVKTCLVITDYGKEEYHFDQQGRLTKSVTIFSDSDYETTHYKYKNGLISERRIENYLNDTFDSATSLANFYTLDTVPERMVTEKIISYEKELLEQNRYYYDDSDRIIRMVRVGTDGTDEITFEYEDTEEGELMTQKLNGIIAKTVETTYGKIDRDSLRQRTLETKNYLNGELTTRNRKVIGPQEKLLFICSSIYDSSTEKWISQEEINYEYTEEGVLSKSKEKNRGLLSTKEYIYQFDGSEAKNWVKEIITPNNTYKTRRITYYKKEEPQIAVEKE</sequence>
<dbReference type="RefSeq" id="WP_121848956.1">
    <property type="nucleotide sequence ID" value="NZ_CP032050.1"/>
</dbReference>
<organism evidence="1 2">
    <name type="scientific">Euzebyella marina</name>
    <dbReference type="NCBI Taxonomy" id="1761453"/>
    <lineage>
        <taxon>Bacteria</taxon>
        <taxon>Pseudomonadati</taxon>
        <taxon>Bacteroidota</taxon>
        <taxon>Flavobacteriia</taxon>
        <taxon>Flavobacteriales</taxon>
        <taxon>Flavobacteriaceae</taxon>
        <taxon>Euzebyella</taxon>
    </lineage>
</organism>
<gene>
    <name evidence="1" type="ORF">D1013_11410</name>
</gene>
<name>A0A3G2L6Y0_9FLAO</name>
<dbReference type="KEGG" id="emar:D1013_11410"/>
<evidence type="ECO:0000313" key="2">
    <source>
        <dbReference type="Proteomes" id="UP000276309"/>
    </source>
</evidence>
<dbReference type="OrthoDB" id="1414892at2"/>
<dbReference type="AlphaFoldDB" id="A0A3G2L6Y0"/>